<keyword evidence="1" id="KW-0378">Hydrolase</keyword>
<gene>
    <name evidence="3" type="ORF">OG308_17410</name>
</gene>
<dbReference type="Gene3D" id="3.10.129.10">
    <property type="entry name" value="Hotdog Thioesterase"/>
    <property type="match status" value="1"/>
</dbReference>
<protein>
    <submittedName>
        <fullName evidence="3">PaaI family thioesterase</fullName>
    </submittedName>
</protein>
<dbReference type="PANTHER" id="PTHR21660:SF1">
    <property type="entry name" value="ACYL-COENZYME A THIOESTERASE 13"/>
    <property type="match status" value="1"/>
</dbReference>
<reference evidence="3 4" key="1">
    <citation type="submission" date="2022-10" db="EMBL/GenBank/DDBJ databases">
        <title>The complete genomes of actinobacterial strains from the NBC collection.</title>
        <authorList>
            <person name="Joergensen T.S."/>
            <person name="Alvarez Arevalo M."/>
            <person name="Sterndorff E.B."/>
            <person name="Faurdal D."/>
            <person name="Vuksanovic O."/>
            <person name="Mourched A.-S."/>
            <person name="Charusanti P."/>
            <person name="Shaw S."/>
            <person name="Blin K."/>
            <person name="Weber T."/>
        </authorList>
    </citation>
    <scope>NUCLEOTIDE SEQUENCE [LARGE SCALE GENOMIC DNA]</scope>
    <source>
        <strain evidence="3 4">NBC_01413</strain>
    </source>
</reference>
<accession>A0ABZ1MZS6</accession>
<evidence type="ECO:0000256" key="1">
    <source>
        <dbReference type="ARBA" id="ARBA00022801"/>
    </source>
</evidence>
<organism evidence="3 4">
    <name type="scientific">Nocardia salmonicida</name>
    <dbReference type="NCBI Taxonomy" id="53431"/>
    <lineage>
        <taxon>Bacteria</taxon>
        <taxon>Bacillati</taxon>
        <taxon>Actinomycetota</taxon>
        <taxon>Actinomycetes</taxon>
        <taxon>Mycobacteriales</taxon>
        <taxon>Nocardiaceae</taxon>
        <taxon>Nocardia</taxon>
    </lineage>
</organism>
<dbReference type="CDD" id="cd03443">
    <property type="entry name" value="PaaI_thioesterase"/>
    <property type="match status" value="1"/>
</dbReference>
<dbReference type="EMBL" id="CP109527">
    <property type="protein sequence ID" value="WTY33138.1"/>
    <property type="molecule type" value="Genomic_DNA"/>
</dbReference>
<feature type="domain" description="Acyl-CoA thioesterase-like N-terminal HotDog" evidence="2">
    <location>
        <begin position="52"/>
        <end position="136"/>
    </location>
</feature>
<dbReference type="PANTHER" id="PTHR21660">
    <property type="entry name" value="THIOESTERASE SUPERFAMILY MEMBER-RELATED"/>
    <property type="match status" value="1"/>
</dbReference>
<keyword evidence="4" id="KW-1185">Reference proteome</keyword>
<dbReference type="GeneID" id="91375934"/>
<dbReference type="NCBIfam" id="TIGR00369">
    <property type="entry name" value="unchar_dom_1"/>
    <property type="match status" value="1"/>
</dbReference>
<sequence>MTLSPQLPRTGSEAMALFLPQSPFVRHMGIELVDIEEGSARLRMPFREELVTVGDMVHGGALAGCIDIGIMAAAWAGARLPEQLRGVTVSMSIDFIQPANAESIDIIGTRLRAGRHLSTCRVDIVATDGGRLIAAGAGTYKVG</sequence>
<dbReference type="Proteomes" id="UP001621418">
    <property type="component" value="Chromosome"/>
</dbReference>
<evidence type="ECO:0000313" key="3">
    <source>
        <dbReference type="EMBL" id="WTY33138.1"/>
    </source>
</evidence>
<dbReference type="InterPro" id="IPR003736">
    <property type="entry name" value="PAAI_dom"/>
</dbReference>
<name>A0ABZ1MZS6_9NOCA</name>
<dbReference type="Pfam" id="PF13622">
    <property type="entry name" value="4HBT_3"/>
    <property type="match status" value="1"/>
</dbReference>
<evidence type="ECO:0000259" key="2">
    <source>
        <dbReference type="Pfam" id="PF13622"/>
    </source>
</evidence>
<dbReference type="InterPro" id="IPR029069">
    <property type="entry name" value="HotDog_dom_sf"/>
</dbReference>
<dbReference type="InterPro" id="IPR039298">
    <property type="entry name" value="ACOT13"/>
</dbReference>
<dbReference type="InterPro" id="IPR049449">
    <property type="entry name" value="TesB_ACOT8-like_N"/>
</dbReference>
<evidence type="ECO:0000313" key="4">
    <source>
        <dbReference type="Proteomes" id="UP001621418"/>
    </source>
</evidence>
<dbReference type="RefSeq" id="WP_328661812.1">
    <property type="nucleotide sequence ID" value="NZ_CP108014.1"/>
</dbReference>
<dbReference type="SUPFAM" id="SSF54637">
    <property type="entry name" value="Thioesterase/thiol ester dehydrase-isomerase"/>
    <property type="match status" value="1"/>
</dbReference>
<proteinExistence type="predicted"/>